<dbReference type="InterPro" id="IPR013655">
    <property type="entry name" value="PAS_fold_3"/>
</dbReference>
<feature type="region of interest" description="Disordered" evidence="1">
    <location>
        <begin position="1"/>
        <end position="78"/>
    </location>
</feature>
<dbReference type="Proteomes" id="UP000263377">
    <property type="component" value="Unassembled WGS sequence"/>
</dbReference>
<accession>A0A372ZKV4</accession>
<dbReference type="SUPFAM" id="SSF55785">
    <property type="entry name" value="PYP-like sensor domain (PAS domain)"/>
    <property type="match status" value="1"/>
</dbReference>
<evidence type="ECO:0000259" key="2">
    <source>
        <dbReference type="Pfam" id="PF08447"/>
    </source>
</evidence>
<evidence type="ECO:0000313" key="3">
    <source>
        <dbReference type="EMBL" id="RGD56102.1"/>
    </source>
</evidence>
<dbReference type="AlphaFoldDB" id="A0A372ZKV4"/>
<sequence>MDGAPAGGGGTASAGSGTANGVTVGAGGPGGHGTGDGAGDADSGTDGRVDGTAQEPTGPYLGAGGDHDAITDDGPIGSAEWDLLTDGIQWSPEAYHLLGCEPGHGPLSLDRLPDRLPEADRPLLRRMMTDALVHGRCAVGTLRVRRPDGRYDGVECAGEPVLGTDGTVVALRMLLRPAPPH</sequence>
<name>A0A372ZKV4_9ACTN</name>
<feature type="compositionally biased region" description="Gly residues" evidence="1">
    <location>
        <begin position="1"/>
        <end position="12"/>
    </location>
</feature>
<dbReference type="EMBL" id="QVIG01000002">
    <property type="protein sequence ID" value="RGD56102.1"/>
    <property type="molecule type" value="Genomic_DNA"/>
</dbReference>
<dbReference type="InterPro" id="IPR035965">
    <property type="entry name" value="PAS-like_dom_sf"/>
</dbReference>
<feature type="compositionally biased region" description="Gly residues" evidence="1">
    <location>
        <begin position="24"/>
        <end position="38"/>
    </location>
</feature>
<protein>
    <recommendedName>
        <fullName evidence="2">PAS fold-3 domain-containing protein</fullName>
    </recommendedName>
</protein>
<gene>
    <name evidence="3" type="ORF">DR950_38010</name>
</gene>
<organism evidence="3 4">
    <name type="scientific">Kitasatospora xanthocidica</name>
    <dbReference type="NCBI Taxonomy" id="83382"/>
    <lineage>
        <taxon>Bacteria</taxon>
        <taxon>Bacillati</taxon>
        <taxon>Actinomycetota</taxon>
        <taxon>Actinomycetes</taxon>
        <taxon>Kitasatosporales</taxon>
        <taxon>Streptomycetaceae</taxon>
        <taxon>Kitasatospora</taxon>
    </lineage>
</organism>
<evidence type="ECO:0000313" key="4">
    <source>
        <dbReference type="Proteomes" id="UP000263377"/>
    </source>
</evidence>
<comment type="caution">
    <text evidence="3">The sequence shown here is derived from an EMBL/GenBank/DDBJ whole genome shotgun (WGS) entry which is preliminary data.</text>
</comment>
<evidence type="ECO:0000256" key="1">
    <source>
        <dbReference type="SAM" id="MobiDB-lite"/>
    </source>
</evidence>
<feature type="compositionally biased region" description="Low complexity" evidence="1">
    <location>
        <begin position="13"/>
        <end position="23"/>
    </location>
</feature>
<dbReference type="Pfam" id="PF08447">
    <property type="entry name" value="PAS_3"/>
    <property type="match status" value="1"/>
</dbReference>
<proteinExistence type="predicted"/>
<feature type="domain" description="PAS fold-3" evidence="2">
    <location>
        <begin position="88"/>
        <end position="169"/>
    </location>
</feature>
<reference evidence="3 4" key="1">
    <citation type="submission" date="2018-08" db="EMBL/GenBank/DDBJ databases">
        <title>Diversity &amp; Physiological Properties of Lignin-Decomposing Actinobacteria from Soil.</title>
        <authorList>
            <person name="Roh S.G."/>
            <person name="Kim S.B."/>
        </authorList>
    </citation>
    <scope>NUCLEOTIDE SEQUENCE [LARGE SCALE GENOMIC DNA]</scope>
    <source>
        <strain evidence="3 4">MMS17-GH009</strain>
    </source>
</reference>
<keyword evidence="4" id="KW-1185">Reference proteome</keyword>
<dbReference type="Gene3D" id="3.30.450.20">
    <property type="entry name" value="PAS domain"/>
    <property type="match status" value="1"/>
</dbReference>